<gene>
    <name evidence="6" type="ORF">LAMO00422_LOCUS1593</name>
</gene>
<feature type="domain" description="PX" evidence="4">
    <location>
        <begin position="1"/>
        <end position="106"/>
    </location>
</feature>
<organism evidence="6">
    <name type="scientific">Amorphochlora amoebiformis</name>
    <dbReference type="NCBI Taxonomy" id="1561963"/>
    <lineage>
        <taxon>Eukaryota</taxon>
        <taxon>Sar</taxon>
        <taxon>Rhizaria</taxon>
        <taxon>Cercozoa</taxon>
        <taxon>Chlorarachniophyceae</taxon>
        <taxon>Amorphochlora</taxon>
    </lineage>
</organism>
<dbReference type="SUPFAM" id="SSF48350">
    <property type="entry name" value="GTPase activation domain, GAP"/>
    <property type="match status" value="1"/>
</dbReference>
<dbReference type="PROSITE" id="PS50195">
    <property type="entry name" value="PX"/>
    <property type="match status" value="1"/>
</dbReference>
<keyword evidence="2" id="KW-0175">Coiled coil</keyword>
<protein>
    <recommendedName>
        <fullName evidence="7">PX domain-containing protein</fullName>
    </recommendedName>
</protein>
<dbReference type="Gene3D" id="3.30.1520.10">
    <property type="entry name" value="Phox-like domain"/>
    <property type="match status" value="1"/>
</dbReference>
<feature type="compositionally biased region" description="Basic and acidic residues" evidence="3">
    <location>
        <begin position="763"/>
        <end position="777"/>
    </location>
</feature>
<dbReference type="PROSITE" id="PS50238">
    <property type="entry name" value="RHOGAP"/>
    <property type="match status" value="1"/>
</dbReference>
<dbReference type="InterPro" id="IPR008936">
    <property type="entry name" value="Rho_GTPase_activation_prot"/>
</dbReference>
<evidence type="ECO:0000259" key="4">
    <source>
        <dbReference type="PROSITE" id="PS50195"/>
    </source>
</evidence>
<feature type="region of interest" description="Disordered" evidence="3">
    <location>
        <begin position="740"/>
        <end position="777"/>
    </location>
</feature>
<feature type="region of interest" description="Disordered" evidence="3">
    <location>
        <begin position="459"/>
        <end position="489"/>
    </location>
</feature>
<sequence length="858" mass="97335">MSGFGTISSHKAYRISFYQVPGVRDVEVDRRYSDFEWLRQQLMVTFPAVLLPALPPKILRIQLERSSELMEERRKGFQDFLREVADLGFPVASMAFQAFVSWGVDLQNEKKKAENAMRNRTPESIAELFQAIFPEATGVQPPPKPQAVMFGLKDFLATEQVALRRCYLAAERQMDKLLSLKDSIESFTKALDDYTRLDDTLVDNYGAKRTDCKDFFNFAASTAGCGVEAWDTLASCLHRELYSVPRMQEVITGWSNLQGSRRNLHLMPVRASEFARSKSISDLRSVSNRVSLESSASAKEELFDTVTNVVLWAQQPLWWQKNTNKFNKGFSDFSAAEIARHKTIHCICYNEAGERRQFGRSLESLPSVWVDGFGDIPEILDILQDRLLTTGGLTITGIFRISAKRSQIDTWRAWSNQNLDSLRQLQDPHVASNLIKLFFRSLPTPLLDAKTLPVQTPIARLPKSNPKSGPIPPKSPKNPSEMEAKELGKSETVEEEGLVWDMTAGEDFQKATAEYVNNLDPRIKSVVLWLFHLSSEVALLQDVNRMSIDNMATVLAPNLVSFSPTALVNCTRFFKTGGYIYFEYLTAKIKRDEAREEARRKAEKEERARERIRAEKEEKRRIAEAKKRESGKLIRQKIKAYSQQTKTKFVTARRRSLEYTGQGVSERSGAILRRMKEDVKGFKPEKKSEKLSAVVKDRIATARSHFSQAAKRALQDSSNARARRVVHGSITGRSLFQAVKTEEKSKQDSKPVLVITEDEEEKDDKSEPLPPPELKESAVFKVAGLGPLAEFYAWQATGGPKPREQLLKSMRMRSKVRRSTLKKDLKQKDTHLTVEVMPTRQQGWSSIGLGSRSKTTKT</sequence>
<evidence type="ECO:0008006" key="7">
    <source>
        <dbReference type="Google" id="ProtNLM"/>
    </source>
</evidence>
<feature type="compositionally biased region" description="Basic residues" evidence="3">
    <location>
        <begin position="810"/>
        <end position="820"/>
    </location>
</feature>
<dbReference type="InterPro" id="IPR000198">
    <property type="entry name" value="RhoGAP_dom"/>
</dbReference>
<keyword evidence="1" id="KW-0343">GTPase activation</keyword>
<evidence type="ECO:0000256" key="2">
    <source>
        <dbReference type="SAM" id="Coils"/>
    </source>
</evidence>
<name>A0A7S0CQR0_9EUKA</name>
<dbReference type="PANTHER" id="PTHR23177">
    <property type="entry name" value="MKIAA1688 PROTEIN"/>
    <property type="match status" value="1"/>
</dbReference>
<accession>A0A7S0CQR0</accession>
<dbReference type="Pfam" id="PF00787">
    <property type="entry name" value="PX"/>
    <property type="match status" value="1"/>
</dbReference>
<dbReference type="CDD" id="cd00159">
    <property type="entry name" value="RhoGAP"/>
    <property type="match status" value="1"/>
</dbReference>
<dbReference type="SMART" id="SM00324">
    <property type="entry name" value="RhoGAP"/>
    <property type="match status" value="1"/>
</dbReference>
<dbReference type="GO" id="GO:0035091">
    <property type="term" value="F:phosphatidylinositol binding"/>
    <property type="evidence" value="ECO:0007669"/>
    <property type="project" value="InterPro"/>
</dbReference>
<dbReference type="SUPFAM" id="SSF64268">
    <property type="entry name" value="PX domain"/>
    <property type="match status" value="1"/>
</dbReference>
<feature type="compositionally biased region" description="Basic and acidic residues" evidence="3">
    <location>
        <begin position="480"/>
        <end position="489"/>
    </location>
</feature>
<feature type="coiled-coil region" evidence="2">
    <location>
        <begin position="587"/>
        <end position="629"/>
    </location>
</feature>
<dbReference type="CDD" id="cd06093">
    <property type="entry name" value="PX_domain"/>
    <property type="match status" value="1"/>
</dbReference>
<dbReference type="GO" id="GO:0007165">
    <property type="term" value="P:signal transduction"/>
    <property type="evidence" value="ECO:0007669"/>
    <property type="project" value="InterPro"/>
</dbReference>
<feature type="region of interest" description="Disordered" evidence="3">
    <location>
        <begin position="799"/>
        <end position="858"/>
    </location>
</feature>
<evidence type="ECO:0000256" key="3">
    <source>
        <dbReference type="SAM" id="MobiDB-lite"/>
    </source>
</evidence>
<evidence type="ECO:0000313" key="6">
    <source>
        <dbReference type="EMBL" id="CAD8431255.1"/>
    </source>
</evidence>
<feature type="compositionally biased region" description="Basic and acidic residues" evidence="3">
    <location>
        <begin position="821"/>
        <end position="832"/>
    </location>
</feature>
<dbReference type="InterPro" id="IPR036871">
    <property type="entry name" value="PX_dom_sf"/>
</dbReference>
<dbReference type="Gene3D" id="1.10.555.10">
    <property type="entry name" value="Rho GTPase activation protein"/>
    <property type="match status" value="1"/>
</dbReference>
<proteinExistence type="predicted"/>
<dbReference type="EMBL" id="HBEM01002208">
    <property type="protein sequence ID" value="CAD8431255.1"/>
    <property type="molecule type" value="Transcribed_RNA"/>
</dbReference>
<dbReference type="InterPro" id="IPR001683">
    <property type="entry name" value="PX_dom"/>
</dbReference>
<feature type="domain" description="Rho-GAP" evidence="5">
    <location>
        <begin position="360"/>
        <end position="589"/>
    </location>
</feature>
<dbReference type="GO" id="GO:0005096">
    <property type="term" value="F:GTPase activator activity"/>
    <property type="evidence" value="ECO:0007669"/>
    <property type="project" value="UniProtKB-KW"/>
</dbReference>
<dbReference type="AlphaFoldDB" id="A0A7S0CQR0"/>
<dbReference type="InterPro" id="IPR044785">
    <property type="entry name" value="RopGAP1-5"/>
</dbReference>
<feature type="compositionally biased region" description="Basic and acidic residues" evidence="3">
    <location>
        <begin position="740"/>
        <end position="749"/>
    </location>
</feature>
<dbReference type="Pfam" id="PF00620">
    <property type="entry name" value="RhoGAP"/>
    <property type="match status" value="1"/>
</dbReference>
<evidence type="ECO:0000256" key="1">
    <source>
        <dbReference type="ARBA" id="ARBA00022468"/>
    </source>
</evidence>
<evidence type="ECO:0000259" key="5">
    <source>
        <dbReference type="PROSITE" id="PS50238"/>
    </source>
</evidence>
<reference evidence="6" key="1">
    <citation type="submission" date="2021-01" db="EMBL/GenBank/DDBJ databases">
        <authorList>
            <person name="Corre E."/>
            <person name="Pelletier E."/>
            <person name="Niang G."/>
            <person name="Scheremetjew M."/>
            <person name="Finn R."/>
            <person name="Kale V."/>
            <person name="Holt S."/>
            <person name="Cochrane G."/>
            <person name="Meng A."/>
            <person name="Brown T."/>
            <person name="Cohen L."/>
        </authorList>
    </citation>
    <scope>NUCLEOTIDE SEQUENCE</scope>
    <source>
        <strain evidence="6">CCMP2058</strain>
    </source>
</reference>
<dbReference type="SMART" id="SM00312">
    <property type="entry name" value="PX"/>
    <property type="match status" value="1"/>
</dbReference>